<dbReference type="eggNOG" id="COG2207">
    <property type="taxonomic scope" value="Bacteria"/>
</dbReference>
<comment type="caution">
    <text evidence="5">The sequence shown here is derived from an EMBL/GenBank/DDBJ whole genome shotgun (WGS) entry which is preliminary data.</text>
</comment>
<dbReference type="InterPro" id="IPR037923">
    <property type="entry name" value="HTH-like"/>
</dbReference>
<keyword evidence="3" id="KW-0804">Transcription</keyword>
<dbReference type="Gene3D" id="2.60.120.10">
    <property type="entry name" value="Jelly Rolls"/>
    <property type="match status" value="1"/>
</dbReference>
<dbReference type="STRING" id="1125699.HMPREF9194_00905"/>
<dbReference type="HOGENOM" id="CLU_000445_88_3_12"/>
<dbReference type="SUPFAM" id="SSF46689">
    <property type="entry name" value="Homeodomain-like"/>
    <property type="match status" value="1"/>
</dbReference>
<dbReference type="InterPro" id="IPR018060">
    <property type="entry name" value="HTH_AraC"/>
</dbReference>
<evidence type="ECO:0000256" key="3">
    <source>
        <dbReference type="ARBA" id="ARBA00023163"/>
    </source>
</evidence>
<dbReference type="GO" id="GO:0003700">
    <property type="term" value="F:DNA-binding transcription factor activity"/>
    <property type="evidence" value="ECO:0007669"/>
    <property type="project" value="InterPro"/>
</dbReference>
<dbReference type="Pfam" id="PF02311">
    <property type="entry name" value="AraC_binding"/>
    <property type="match status" value="1"/>
</dbReference>
<dbReference type="InterPro" id="IPR014710">
    <property type="entry name" value="RmlC-like_jellyroll"/>
</dbReference>
<organism evidence="5 6">
    <name type="scientific">Treponema maltophilum ATCC 51939</name>
    <dbReference type="NCBI Taxonomy" id="1125699"/>
    <lineage>
        <taxon>Bacteria</taxon>
        <taxon>Pseudomonadati</taxon>
        <taxon>Spirochaetota</taxon>
        <taxon>Spirochaetia</taxon>
        <taxon>Spirochaetales</taxon>
        <taxon>Treponemataceae</taxon>
        <taxon>Treponema</taxon>
    </lineage>
</organism>
<dbReference type="GO" id="GO:0043565">
    <property type="term" value="F:sequence-specific DNA binding"/>
    <property type="evidence" value="ECO:0007669"/>
    <property type="project" value="InterPro"/>
</dbReference>
<feature type="domain" description="HTH araC/xylS-type" evidence="4">
    <location>
        <begin position="198"/>
        <end position="296"/>
    </location>
</feature>
<dbReference type="CDD" id="cd02208">
    <property type="entry name" value="cupin_RmlC-like"/>
    <property type="match status" value="1"/>
</dbReference>
<dbReference type="AlphaFoldDB" id="S3JX81"/>
<dbReference type="PANTHER" id="PTHR43280">
    <property type="entry name" value="ARAC-FAMILY TRANSCRIPTIONAL REGULATOR"/>
    <property type="match status" value="1"/>
</dbReference>
<dbReference type="RefSeq" id="WP_016525199.1">
    <property type="nucleotide sequence ID" value="NZ_KE332518.1"/>
</dbReference>
<name>S3JX81_TREMA</name>
<protein>
    <recommendedName>
        <fullName evidence="4">HTH araC/xylS-type domain-containing protein</fullName>
    </recommendedName>
</protein>
<evidence type="ECO:0000313" key="6">
    <source>
        <dbReference type="Proteomes" id="UP000014541"/>
    </source>
</evidence>
<proteinExistence type="predicted"/>
<dbReference type="EMBL" id="ATFF01000006">
    <property type="protein sequence ID" value="EPF30588.1"/>
    <property type="molecule type" value="Genomic_DNA"/>
</dbReference>
<dbReference type="SUPFAM" id="SSF51215">
    <property type="entry name" value="Regulatory protein AraC"/>
    <property type="match status" value="1"/>
</dbReference>
<keyword evidence="1" id="KW-0805">Transcription regulation</keyword>
<keyword evidence="6" id="KW-1185">Reference proteome</keyword>
<evidence type="ECO:0000259" key="4">
    <source>
        <dbReference type="PROSITE" id="PS01124"/>
    </source>
</evidence>
<dbReference type="Proteomes" id="UP000014541">
    <property type="component" value="Unassembled WGS sequence"/>
</dbReference>
<reference evidence="5 6" key="1">
    <citation type="submission" date="2013-04" db="EMBL/GenBank/DDBJ databases">
        <title>The Genome Sequence of Treponema maltophilum ATCC 51939.</title>
        <authorList>
            <consortium name="The Broad Institute Genomics Platform"/>
            <person name="Earl A."/>
            <person name="Ward D."/>
            <person name="Feldgarden M."/>
            <person name="Gevers D."/>
            <person name="Leonetti C."/>
            <person name="Blanton J.M."/>
            <person name="Dewhirst F.E."/>
            <person name="Izard J."/>
            <person name="Walker B."/>
            <person name="Young S."/>
            <person name="Zeng Q."/>
            <person name="Gargeya S."/>
            <person name="Fitzgerald M."/>
            <person name="Haas B."/>
            <person name="Abouelleil A."/>
            <person name="Allen A.W."/>
            <person name="Alvarado L."/>
            <person name="Arachchi H.M."/>
            <person name="Berlin A.M."/>
            <person name="Chapman S.B."/>
            <person name="Gainer-Dewar J."/>
            <person name="Goldberg J."/>
            <person name="Griggs A."/>
            <person name="Gujja S."/>
            <person name="Hansen M."/>
            <person name="Howarth C."/>
            <person name="Imamovic A."/>
            <person name="Ireland A."/>
            <person name="Larimer J."/>
            <person name="McCowan C."/>
            <person name="Murphy C."/>
            <person name="Pearson M."/>
            <person name="Poon T.W."/>
            <person name="Priest M."/>
            <person name="Roberts A."/>
            <person name="Saif S."/>
            <person name="Shea T."/>
            <person name="Sisk P."/>
            <person name="Sykes S."/>
            <person name="Wortman J."/>
            <person name="Nusbaum C."/>
            <person name="Birren B."/>
        </authorList>
    </citation>
    <scope>NUCLEOTIDE SEQUENCE [LARGE SCALE GENOMIC DNA]</scope>
    <source>
        <strain evidence="5 6">ATCC 51939</strain>
    </source>
</reference>
<dbReference type="PATRIC" id="fig|1125699.3.peg.924"/>
<sequence>MDYKLIRSSYRLSETHICTLIDGYGIDVFWFRAMVKEGNWLIRRHAHSTYEFHFCRKGECRVETDTASFLIKEGQFYLSGPGVYHAQFSNNQDEFIEFSLNCNIRKTAAPKTQAGKEAEKIISLFNELPCLPVADHCNILSLFEESLEEAERQQSGYIWKLQSKVAEILIAAARSMERDHKGVSVKNVSLNEPNYRMARIEEFIEANISQNIRPSDIAAHLNLSEKQVSRIVYAYKGFSTKKFITRTKLHRAKELLVSSDLSIKEIAERLGFSDEYYFSAVFKIHEGVPPGVFRTSMKIR</sequence>
<dbReference type="OrthoDB" id="328780at2"/>
<dbReference type="InterPro" id="IPR009057">
    <property type="entry name" value="Homeodomain-like_sf"/>
</dbReference>
<keyword evidence="2" id="KW-0238">DNA-binding</keyword>
<accession>S3JX81</accession>
<dbReference type="PROSITE" id="PS01124">
    <property type="entry name" value="HTH_ARAC_FAMILY_2"/>
    <property type="match status" value="1"/>
</dbReference>
<gene>
    <name evidence="5" type="ORF">HMPREF9194_00905</name>
</gene>
<dbReference type="Gene3D" id="1.10.10.60">
    <property type="entry name" value="Homeodomain-like"/>
    <property type="match status" value="1"/>
</dbReference>
<evidence type="ECO:0000256" key="1">
    <source>
        <dbReference type="ARBA" id="ARBA00023015"/>
    </source>
</evidence>
<dbReference type="SMART" id="SM00342">
    <property type="entry name" value="HTH_ARAC"/>
    <property type="match status" value="1"/>
</dbReference>
<dbReference type="PANTHER" id="PTHR43280:SF2">
    <property type="entry name" value="HTH-TYPE TRANSCRIPTIONAL REGULATOR EXSA"/>
    <property type="match status" value="1"/>
</dbReference>
<evidence type="ECO:0000256" key="2">
    <source>
        <dbReference type="ARBA" id="ARBA00023125"/>
    </source>
</evidence>
<dbReference type="Pfam" id="PF12833">
    <property type="entry name" value="HTH_18"/>
    <property type="match status" value="1"/>
</dbReference>
<evidence type="ECO:0000313" key="5">
    <source>
        <dbReference type="EMBL" id="EPF30588.1"/>
    </source>
</evidence>
<dbReference type="InterPro" id="IPR003313">
    <property type="entry name" value="AraC-bd"/>
</dbReference>